<feature type="region of interest" description="Disordered" evidence="1">
    <location>
        <begin position="230"/>
        <end position="282"/>
    </location>
</feature>
<reference evidence="2" key="1">
    <citation type="submission" date="2021-01" db="EMBL/GenBank/DDBJ databases">
        <authorList>
            <person name="Corre E."/>
            <person name="Pelletier E."/>
            <person name="Niang G."/>
            <person name="Scheremetjew M."/>
            <person name="Finn R."/>
            <person name="Kale V."/>
            <person name="Holt S."/>
            <person name="Cochrane G."/>
            <person name="Meng A."/>
            <person name="Brown T."/>
            <person name="Cohen L."/>
        </authorList>
    </citation>
    <scope>NUCLEOTIDE SEQUENCE</scope>
    <source>
        <strain evidence="2">CCMP3105</strain>
    </source>
</reference>
<feature type="compositionally biased region" description="Basic and acidic residues" evidence="1">
    <location>
        <begin position="254"/>
        <end position="270"/>
    </location>
</feature>
<gene>
    <name evidence="2" type="ORF">AMON00008_LOCUS15755</name>
</gene>
<dbReference type="AlphaFoldDB" id="A0A7S4Q8Z6"/>
<organism evidence="2">
    <name type="scientific">Alexandrium monilatum</name>
    <dbReference type="NCBI Taxonomy" id="311494"/>
    <lineage>
        <taxon>Eukaryota</taxon>
        <taxon>Sar</taxon>
        <taxon>Alveolata</taxon>
        <taxon>Dinophyceae</taxon>
        <taxon>Gonyaulacales</taxon>
        <taxon>Pyrocystaceae</taxon>
        <taxon>Alexandrium</taxon>
    </lineage>
</organism>
<evidence type="ECO:0000313" key="2">
    <source>
        <dbReference type="EMBL" id="CAE4576135.1"/>
    </source>
</evidence>
<name>A0A7S4Q8Z6_9DINO</name>
<sequence length="573" mass="61173">MPDLYPSAYTSLTSVGRGVASRFAGAAADRWTQMVRPSLGIAISALSGATQGLLGNGDQLRPRGLLGDAVHPAALQACSEIANGPAEESVSRQIALAQSRVQHIGEKITERVGAAQVDLSEAFQLVDGSAVPSPTSRAATPSRSPQLLRQLKFAPLSIVELFGAEPWETARDGATPVASVGASAQRCWELWQQKHAALTASEQMYASLLQDSRRAGRLTAELRAVEALLRPCDGGSTSSTARPEQDSPTPAQEQDEKGQEEGEEQAEKQQDTPATMTTDEQRHQAMAACCEAMETQAKEAVAAFKERVGHYPCGTTSPLTGLLRIARLEVEVQRVLGAFEAAVAEETQEAMTQAVEIALAPSLGALTAAISKRLAFWEAEIEENWVLWSRQASLFHEACEGAAQAWSQLTCSVEAILAWLDAAPAPQEVPPIVYLMPLLDMKAMQQHRRWDDLHEALVEVAVVLATIGAWAEYHGLRGDGLVLQQARDLFRAVIVALDDPRFGSSVNGKGSEAVRAGLAASAAWCLVVPEMEAGSRCAKPWWSPSAWPSHCAQPPGESSISSNAPAGAELVVQ</sequence>
<protein>
    <submittedName>
        <fullName evidence="2">Uncharacterized protein</fullName>
    </submittedName>
</protein>
<proteinExistence type="predicted"/>
<accession>A0A7S4Q8Z6</accession>
<dbReference type="EMBL" id="HBNR01023548">
    <property type="protein sequence ID" value="CAE4576135.1"/>
    <property type="molecule type" value="Transcribed_RNA"/>
</dbReference>
<evidence type="ECO:0000256" key="1">
    <source>
        <dbReference type="SAM" id="MobiDB-lite"/>
    </source>
</evidence>
<feature type="compositionally biased region" description="Polar residues" evidence="1">
    <location>
        <begin position="235"/>
        <end position="250"/>
    </location>
</feature>